<dbReference type="Gene3D" id="1.25.40.340">
    <property type="match status" value="1"/>
</dbReference>
<dbReference type="InterPro" id="IPR050861">
    <property type="entry name" value="Dihydroxyacetone_Kinase"/>
</dbReference>
<dbReference type="Proteomes" id="UP001229355">
    <property type="component" value="Chromosome 1"/>
</dbReference>
<dbReference type="PANTHER" id="PTHR28629:SF4">
    <property type="entry name" value="TRIOKINASE_FMN CYCLASE"/>
    <property type="match status" value="1"/>
</dbReference>
<organism evidence="4 5">
    <name type="scientific">Sinorhizobium garamanticum</name>
    <dbReference type="NCBI Taxonomy" id="680247"/>
    <lineage>
        <taxon>Bacteria</taxon>
        <taxon>Pseudomonadati</taxon>
        <taxon>Pseudomonadota</taxon>
        <taxon>Alphaproteobacteria</taxon>
        <taxon>Hyphomicrobiales</taxon>
        <taxon>Rhizobiaceae</taxon>
        <taxon>Sinorhizobium/Ensifer group</taxon>
        <taxon>Sinorhizobium</taxon>
    </lineage>
</organism>
<proteinExistence type="predicted"/>
<keyword evidence="2 4" id="KW-0418">Kinase</keyword>
<dbReference type="InterPro" id="IPR004007">
    <property type="entry name" value="DhaL_dom"/>
</dbReference>
<reference evidence="4 5" key="1">
    <citation type="submission" date="2023-03" db="EMBL/GenBank/DDBJ databases">
        <authorList>
            <person name="Kaur S."/>
            <person name="Espinosa-Saiz D."/>
            <person name="Velazquez E."/>
            <person name="Menendez E."/>
            <person name="diCenzo G.C."/>
        </authorList>
    </citation>
    <scope>NUCLEOTIDE SEQUENCE [LARGE SCALE GENOMIC DNA]</scope>
    <source>
        <strain evidence="4 5">LMG 24692</strain>
    </source>
</reference>
<evidence type="ECO:0000259" key="3">
    <source>
        <dbReference type="PROSITE" id="PS51480"/>
    </source>
</evidence>
<keyword evidence="1" id="KW-0808">Transferase</keyword>
<dbReference type="PROSITE" id="PS51480">
    <property type="entry name" value="DHAL"/>
    <property type="match status" value="1"/>
</dbReference>
<evidence type="ECO:0000313" key="4">
    <source>
        <dbReference type="EMBL" id="WEX87810.1"/>
    </source>
</evidence>
<dbReference type="SMART" id="SM01120">
    <property type="entry name" value="Dak2"/>
    <property type="match status" value="1"/>
</dbReference>
<keyword evidence="5" id="KW-1185">Reference proteome</keyword>
<evidence type="ECO:0000256" key="1">
    <source>
        <dbReference type="ARBA" id="ARBA00022679"/>
    </source>
</evidence>
<dbReference type="Pfam" id="PF02734">
    <property type="entry name" value="Dak2"/>
    <property type="match status" value="1"/>
</dbReference>
<dbReference type="SUPFAM" id="SSF101473">
    <property type="entry name" value="DhaL-like"/>
    <property type="match status" value="1"/>
</dbReference>
<accession>A0ABY8DA97</accession>
<evidence type="ECO:0000313" key="5">
    <source>
        <dbReference type="Proteomes" id="UP001229355"/>
    </source>
</evidence>
<dbReference type="GO" id="GO:0016301">
    <property type="term" value="F:kinase activity"/>
    <property type="evidence" value="ECO:0007669"/>
    <property type="project" value="UniProtKB-KW"/>
</dbReference>
<sequence length="215" mass="22735">MIGEGWKKVSVVSANAALIGGLIEACREVIATNADHLSELDRAIGDGDHGTNMRRGLEAVYAERNRLSELPLPKALEEIGLTLVMSVGGAAGPLYGTLLIEIGRQLGGTHVQDDFARALERAIDAVARRGRAGPGDKTLLDVLYPVHGEVLRRAGLAGISERAERAASLTFGMRAMRGRAAFLGDRSIGHVDPGAKSCALLTAAICRFLEEQCPA</sequence>
<dbReference type="EMBL" id="CP120373">
    <property type="protein sequence ID" value="WEX87810.1"/>
    <property type="molecule type" value="Genomic_DNA"/>
</dbReference>
<name>A0ABY8DA97_9HYPH</name>
<protein>
    <submittedName>
        <fullName evidence="4">Dihydroxyacetone kinase subunit DhaL</fullName>
    </submittedName>
</protein>
<dbReference type="NCBIfam" id="TIGR02365">
    <property type="entry name" value="dha_L_ycgS"/>
    <property type="match status" value="1"/>
</dbReference>
<dbReference type="InterPro" id="IPR012737">
    <property type="entry name" value="DhaK_L_YcgS"/>
</dbReference>
<dbReference type="PANTHER" id="PTHR28629">
    <property type="entry name" value="TRIOKINASE/FMN CYCLASE"/>
    <property type="match status" value="1"/>
</dbReference>
<dbReference type="RefSeq" id="WP_280659832.1">
    <property type="nucleotide sequence ID" value="NZ_CP120373.1"/>
</dbReference>
<dbReference type="InterPro" id="IPR036117">
    <property type="entry name" value="DhaL_dom_sf"/>
</dbReference>
<evidence type="ECO:0000256" key="2">
    <source>
        <dbReference type="ARBA" id="ARBA00022777"/>
    </source>
</evidence>
<gene>
    <name evidence="4" type="primary">dhaL</name>
    <name evidence="4" type="ORF">PZN02_000241</name>
</gene>
<feature type="domain" description="DhaL" evidence="3">
    <location>
        <begin position="17"/>
        <end position="207"/>
    </location>
</feature>